<gene>
    <name evidence="1" type="ORF">LRP29_32395</name>
</gene>
<keyword evidence="1" id="KW-0614">Plasmid</keyword>
<evidence type="ECO:0000313" key="2">
    <source>
        <dbReference type="Proteomes" id="UP001060070"/>
    </source>
</evidence>
<reference evidence="1 2" key="1">
    <citation type="journal article" date="2022" name="Microbiol. Resour. Announc.">
        <title>Complete Genome Sequence of Mesorhizobium ciceri Strain R30, a Rhizobium Used as a Commercial Inoculant for Chickpea in Argentina.</title>
        <authorList>
            <person name="Foresto E."/>
            <person name="Revale S."/>
            <person name="Primo E."/>
            <person name="Nievas F."/>
            <person name="Carezzano E."/>
            <person name="Puente M."/>
            <person name="Alzari P."/>
            <person name="Mart M."/>
            <person name="Ben-Assaya M."/>
            <person name="Mornico D."/>
            <person name="Santoro M."/>
            <person name="Mart F."/>
            <person name="Giordano W."/>
            <person name="Bogino P."/>
        </authorList>
    </citation>
    <scope>NUCLEOTIDE SEQUENCE [LARGE SCALE GENOMIC DNA]</scope>
    <source>
        <strain evidence="1 2">R30</strain>
    </source>
</reference>
<dbReference type="RefSeq" id="WP_245265379.1">
    <property type="nucleotide sequence ID" value="NZ_CP088148.1"/>
</dbReference>
<geneLocation type="plasmid" evidence="1 2">
    <name>unnamed</name>
</geneLocation>
<accession>A0AB38TJX7</accession>
<dbReference type="EMBL" id="CP088148">
    <property type="protein sequence ID" value="UTU55043.1"/>
    <property type="molecule type" value="Genomic_DNA"/>
</dbReference>
<keyword evidence="2" id="KW-1185">Reference proteome</keyword>
<evidence type="ECO:0000313" key="1">
    <source>
        <dbReference type="EMBL" id="UTU55043.1"/>
    </source>
</evidence>
<name>A0AB38TJX7_9HYPH</name>
<dbReference type="Proteomes" id="UP001060070">
    <property type="component" value="Plasmid unnamed"/>
</dbReference>
<proteinExistence type="predicted"/>
<sequence length="143" mass="15657">MNLLNGELRSDLMCSLHHACDTLGGTAMGTMYFDAEVKAELHSEAVKLVARYESPLETVKALMAYNREPETQILAIAQASGDRFHWLRRYAPCCRMTGVDIAKSRPTARIARMNGTTSEAACADALAALRTAGRGRETKLPIN</sequence>
<protein>
    <submittedName>
        <fullName evidence="1">Uncharacterized protein</fullName>
    </submittedName>
</protein>
<dbReference type="AlphaFoldDB" id="A0AB38TJX7"/>
<organism evidence="1 2">
    <name type="scientific">Mesorhizobium ciceri</name>
    <dbReference type="NCBI Taxonomy" id="39645"/>
    <lineage>
        <taxon>Bacteria</taxon>
        <taxon>Pseudomonadati</taxon>
        <taxon>Pseudomonadota</taxon>
        <taxon>Alphaproteobacteria</taxon>
        <taxon>Hyphomicrobiales</taxon>
        <taxon>Phyllobacteriaceae</taxon>
        <taxon>Mesorhizobium</taxon>
    </lineage>
</organism>